<comment type="caution">
    <text evidence="2">The sequence shown here is derived from an EMBL/GenBank/DDBJ whole genome shotgun (WGS) entry which is preliminary data.</text>
</comment>
<protein>
    <submittedName>
        <fullName evidence="2">Uncharacterized protein</fullName>
    </submittedName>
</protein>
<evidence type="ECO:0000313" key="2">
    <source>
        <dbReference type="EMBL" id="EFO63354.1"/>
    </source>
</evidence>
<dbReference type="Proteomes" id="UP000008974">
    <property type="component" value="Unassembled WGS sequence"/>
</dbReference>
<dbReference type="OMA" id="KHMVLCA"/>
<dbReference type="VEuPathDB" id="GiardiaDB:GLP15_3942"/>
<proteinExistence type="predicted"/>
<accession>E1F2H3</accession>
<name>E1F2H3_GIAIA</name>
<feature type="compositionally biased region" description="Polar residues" evidence="1">
    <location>
        <begin position="61"/>
        <end position="71"/>
    </location>
</feature>
<feature type="region of interest" description="Disordered" evidence="1">
    <location>
        <begin position="60"/>
        <end position="89"/>
    </location>
</feature>
<dbReference type="AlphaFoldDB" id="E1F2H3"/>
<gene>
    <name evidence="2" type="ORF">GLP15_3942</name>
</gene>
<organism evidence="2 3">
    <name type="scientific">Giardia intestinalis (strain P15)</name>
    <name type="common">Giardia lamblia</name>
    <dbReference type="NCBI Taxonomy" id="658858"/>
    <lineage>
        <taxon>Eukaryota</taxon>
        <taxon>Metamonada</taxon>
        <taxon>Diplomonadida</taxon>
        <taxon>Hexamitidae</taxon>
        <taxon>Giardiinae</taxon>
        <taxon>Giardia</taxon>
    </lineage>
</organism>
<evidence type="ECO:0000256" key="1">
    <source>
        <dbReference type="SAM" id="MobiDB-lite"/>
    </source>
</evidence>
<reference evidence="2 3" key="1">
    <citation type="journal article" date="2010" name="BMC Genomics">
        <title>Genome analysis and comparative genomics of a Giardia intestinalis assemblage E isolate.</title>
        <authorList>
            <person name="Jerlstrom-Hultqvist J."/>
            <person name="Franzen O."/>
            <person name="Ankarklev J."/>
            <person name="Xu F."/>
            <person name="Nohynkova E."/>
            <person name="Andersson J.O."/>
            <person name="Svard S.G."/>
            <person name="Andersson B."/>
        </authorList>
    </citation>
    <scope>NUCLEOTIDE SEQUENCE [LARGE SCALE GENOMIC DNA]</scope>
    <source>
        <strain evidence="2 3">P15</strain>
    </source>
</reference>
<evidence type="ECO:0000313" key="3">
    <source>
        <dbReference type="Proteomes" id="UP000008974"/>
    </source>
</evidence>
<dbReference type="OrthoDB" id="10255724at2759"/>
<sequence>MEIPLYRPSVDFDSLSVPSNYVPGSLRGDKGFRTSAEKIVTMPIAFCESELKAFKELSHLHTPSRSKPQNAQEEEQMHHVKEPKRKRKHRPVMMPAVYDLSQTQHIEAIANRDTYRCYTLTYGDSITPIYSTQEKDYTKEVGELEMECRRNPTITSLWLRLINIHYNVGNPKLAARTAVDMFNNMDYFCNHTKLWDLLLSDDSIAMKVLLEQYDLSSINSVFQLILTGLDACIPINQKTQLEGHFCSLICCKHMVLCANIFCILFFSSWNEPNYIQLLHNRYNELLASLLQYQSYDASYFLAVVEILYLRIYGSTFYCKNSNLQSYNNLIRHNYEKLAKVILEDSQSNIFLGAYLLTESIILQDSERIVLVAQHAINGVFRGLTTTIYSKQLERLICGIGFFSLSIASTDSADDNFIAKSLLLLQKLMCKERDIHNLIKDLVSSGVGTSSLTSINKALKGMSSMPMDEKLLLLHVGRRACLSILAKLEQRDGKGMDSNELKRLLMCIEYINKENMIVEIGGYLVINGFRIYHQVVTQAKLKPLDKLEIGLLLLSICKSPELAEDLFKIYRKAVKREGNKQNKYESYQARLNVFPRIENMILYAQKECIKEAIVECAGGPGSLYQGALKEAVLTSSRHVFPYTEKFVNKLLILAKTSPWLQLRIDLLLQGAKYLVTEARDKPLVEIATCLYKYARSALGTWVKNTQLNYITETLEVLMLPHADGIKRLKRCTGDYAQTPWAASLISLFIYEQDREKAELYWKRWTETLQRGQNNLSSTNSPTKNAFSSIFSECSSIAFRQEDHIRRDSVILCLLKAISVILFYSCRLD</sequence>
<dbReference type="EMBL" id="ACVC01000134">
    <property type="protein sequence ID" value="EFO63354.1"/>
    <property type="molecule type" value="Genomic_DNA"/>
</dbReference>